<keyword evidence="2" id="KW-1185">Reference proteome</keyword>
<sequence>MPHPSAPSTTTRRFPRGRHIVAALFGAAALASLGVVTAPSAGAATLPSGIAWDHIYSGPGVKVYVKEHGDMISVCDTSANGHAAWVAVDNVSDNISGYKLSVTTGKGTCATRQATQGGRYDLAEYSTIGMSYEGQGGLGSTYSAWSNDH</sequence>
<name>A0ABV3DN73_9ACTN</name>
<gene>
    <name evidence="1" type="ORF">AB0C36_27265</name>
</gene>
<protein>
    <recommendedName>
        <fullName evidence="3">Secreted protein</fullName>
    </recommendedName>
</protein>
<evidence type="ECO:0000313" key="2">
    <source>
        <dbReference type="Proteomes" id="UP001551482"/>
    </source>
</evidence>
<evidence type="ECO:0000313" key="1">
    <source>
        <dbReference type="EMBL" id="MEU8137205.1"/>
    </source>
</evidence>
<dbReference type="RefSeq" id="WP_358358764.1">
    <property type="nucleotide sequence ID" value="NZ_JBEZFP010000082.1"/>
</dbReference>
<accession>A0ABV3DN73</accession>
<dbReference type="Proteomes" id="UP001551482">
    <property type="component" value="Unassembled WGS sequence"/>
</dbReference>
<evidence type="ECO:0008006" key="3">
    <source>
        <dbReference type="Google" id="ProtNLM"/>
    </source>
</evidence>
<comment type="caution">
    <text evidence="1">The sequence shown here is derived from an EMBL/GenBank/DDBJ whole genome shotgun (WGS) entry which is preliminary data.</text>
</comment>
<dbReference type="EMBL" id="JBEZFP010000082">
    <property type="protein sequence ID" value="MEU8137205.1"/>
    <property type="molecule type" value="Genomic_DNA"/>
</dbReference>
<proteinExistence type="predicted"/>
<organism evidence="1 2">
    <name type="scientific">Streptodolium elevatio</name>
    <dbReference type="NCBI Taxonomy" id="3157996"/>
    <lineage>
        <taxon>Bacteria</taxon>
        <taxon>Bacillati</taxon>
        <taxon>Actinomycetota</taxon>
        <taxon>Actinomycetes</taxon>
        <taxon>Kitasatosporales</taxon>
        <taxon>Streptomycetaceae</taxon>
        <taxon>Streptodolium</taxon>
    </lineage>
</organism>
<reference evidence="1 2" key="1">
    <citation type="submission" date="2024-06" db="EMBL/GenBank/DDBJ databases">
        <title>The Natural Products Discovery Center: Release of the First 8490 Sequenced Strains for Exploring Actinobacteria Biosynthetic Diversity.</title>
        <authorList>
            <person name="Kalkreuter E."/>
            <person name="Kautsar S.A."/>
            <person name="Yang D."/>
            <person name="Bader C.D."/>
            <person name="Teijaro C.N."/>
            <person name="Fluegel L."/>
            <person name="Davis C.M."/>
            <person name="Simpson J.R."/>
            <person name="Lauterbach L."/>
            <person name="Steele A.D."/>
            <person name="Gui C."/>
            <person name="Meng S."/>
            <person name="Li G."/>
            <person name="Viehrig K."/>
            <person name="Ye F."/>
            <person name="Su P."/>
            <person name="Kiefer A.F."/>
            <person name="Nichols A."/>
            <person name="Cepeda A.J."/>
            <person name="Yan W."/>
            <person name="Fan B."/>
            <person name="Jiang Y."/>
            <person name="Adhikari A."/>
            <person name="Zheng C.-J."/>
            <person name="Schuster L."/>
            <person name="Cowan T.M."/>
            <person name="Smanski M.J."/>
            <person name="Chevrette M.G."/>
            <person name="De Carvalho L.P.S."/>
            <person name="Shen B."/>
        </authorList>
    </citation>
    <scope>NUCLEOTIDE SEQUENCE [LARGE SCALE GENOMIC DNA]</scope>
    <source>
        <strain evidence="1 2">NPDC048946</strain>
    </source>
</reference>